<accession>A0ABQ2LC92</accession>
<keyword evidence="2 11" id="KW-0813">Transport</keyword>
<evidence type="ECO:0000256" key="1">
    <source>
        <dbReference type="ARBA" id="ARBA00004571"/>
    </source>
</evidence>
<comment type="caution">
    <text evidence="13">The sequence shown here is derived from an EMBL/GenBank/DDBJ whole genome shotgun (WGS) entry which is preliminary data.</text>
</comment>
<dbReference type="Gene3D" id="2.40.170.20">
    <property type="entry name" value="TonB-dependent receptor, beta-barrel domain"/>
    <property type="match status" value="1"/>
</dbReference>
<evidence type="ECO:0000313" key="13">
    <source>
        <dbReference type="EMBL" id="GGO10257.1"/>
    </source>
</evidence>
<dbReference type="InterPro" id="IPR012910">
    <property type="entry name" value="Plug_dom"/>
</dbReference>
<gene>
    <name evidence="13" type="ORF">GCM10007972_12800</name>
</gene>
<keyword evidence="6" id="KW-0408">Iron</keyword>
<dbReference type="PANTHER" id="PTHR32552">
    <property type="entry name" value="FERRICHROME IRON RECEPTOR-RELATED"/>
    <property type="match status" value="1"/>
</dbReference>
<keyword evidence="7" id="KW-0406">Ion transport</keyword>
<reference evidence="14" key="1">
    <citation type="journal article" date="2019" name="Int. J. Syst. Evol. Microbiol.">
        <title>The Global Catalogue of Microorganisms (GCM) 10K type strain sequencing project: providing services to taxonomists for standard genome sequencing and annotation.</title>
        <authorList>
            <consortium name="The Broad Institute Genomics Platform"/>
            <consortium name="The Broad Institute Genome Sequencing Center for Infectious Disease"/>
            <person name="Wu L."/>
            <person name="Ma J."/>
        </authorList>
    </citation>
    <scope>NUCLEOTIDE SEQUENCE [LARGE SCALE GENOMIC DNA]</scope>
    <source>
        <strain evidence="14">JCM 17843</strain>
    </source>
</reference>
<keyword evidence="10 11" id="KW-0998">Cell outer membrane</keyword>
<evidence type="ECO:0000256" key="11">
    <source>
        <dbReference type="PROSITE-ProRule" id="PRU01360"/>
    </source>
</evidence>
<keyword evidence="4" id="KW-0410">Iron transport</keyword>
<evidence type="ECO:0000256" key="8">
    <source>
        <dbReference type="ARBA" id="ARBA00023077"/>
    </source>
</evidence>
<dbReference type="InterPro" id="IPR039426">
    <property type="entry name" value="TonB-dep_rcpt-like"/>
</dbReference>
<keyword evidence="9 11" id="KW-0472">Membrane</keyword>
<dbReference type="Pfam" id="PF07715">
    <property type="entry name" value="Plug"/>
    <property type="match status" value="1"/>
</dbReference>
<evidence type="ECO:0000256" key="6">
    <source>
        <dbReference type="ARBA" id="ARBA00023004"/>
    </source>
</evidence>
<keyword evidence="3 11" id="KW-1134">Transmembrane beta strand</keyword>
<dbReference type="EMBL" id="BMOV01000003">
    <property type="protein sequence ID" value="GGO10257.1"/>
    <property type="molecule type" value="Genomic_DNA"/>
</dbReference>
<comment type="similarity">
    <text evidence="11">Belongs to the TonB-dependent receptor family.</text>
</comment>
<name>A0ABQ2LC92_9PROT</name>
<organism evidence="13 14">
    <name type="scientific">Iodidimonas muriae</name>
    <dbReference type="NCBI Taxonomy" id="261467"/>
    <lineage>
        <taxon>Bacteria</taxon>
        <taxon>Pseudomonadati</taxon>
        <taxon>Pseudomonadota</taxon>
        <taxon>Alphaproteobacteria</taxon>
        <taxon>Iodidimonadales</taxon>
        <taxon>Iodidimonadaceae</taxon>
        <taxon>Iodidimonas</taxon>
    </lineage>
</organism>
<evidence type="ECO:0000259" key="12">
    <source>
        <dbReference type="Pfam" id="PF07715"/>
    </source>
</evidence>
<dbReference type="Proteomes" id="UP000602381">
    <property type="component" value="Unassembled WGS sequence"/>
</dbReference>
<comment type="subcellular location">
    <subcellularLocation>
        <location evidence="1 11">Cell outer membrane</location>
        <topology evidence="1 11">Multi-pass membrane protein</topology>
    </subcellularLocation>
</comment>
<evidence type="ECO:0000256" key="7">
    <source>
        <dbReference type="ARBA" id="ARBA00023065"/>
    </source>
</evidence>
<dbReference type="InterPro" id="IPR036942">
    <property type="entry name" value="Beta-barrel_TonB_sf"/>
</dbReference>
<evidence type="ECO:0000256" key="3">
    <source>
        <dbReference type="ARBA" id="ARBA00022452"/>
    </source>
</evidence>
<evidence type="ECO:0000256" key="2">
    <source>
        <dbReference type="ARBA" id="ARBA00022448"/>
    </source>
</evidence>
<dbReference type="SUPFAM" id="SSF56935">
    <property type="entry name" value="Porins"/>
    <property type="match status" value="1"/>
</dbReference>
<evidence type="ECO:0000256" key="9">
    <source>
        <dbReference type="ARBA" id="ARBA00023136"/>
    </source>
</evidence>
<evidence type="ECO:0000256" key="5">
    <source>
        <dbReference type="ARBA" id="ARBA00022692"/>
    </source>
</evidence>
<proteinExistence type="inferred from homology"/>
<protein>
    <recommendedName>
        <fullName evidence="12">TonB-dependent receptor plug domain-containing protein</fullName>
    </recommendedName>
</protein>
<evidence type="ECO:0000256" key="10">
    <source>
        <dbReference type="ARBA" id="ARBA00023237"/>
    </source>
</evidence>
<dbReference type="PROSITE" id="PS52016">
    <property type="entry name" value="TONB_DEPENDENT_REC_3"/>
    <property type="match status" value="1"/>
</dbReference>
<feature type="domain" description="TonB-dependent receptor plug" evidence="12">
    <location>
        <begin position="45"/>
        <end position="152"/>
    </location>
</feature>
<evidence type="ECO:0000313" key="14">
    <source>
        <dbReference type="Proteomes" id="UP000602381"/>
    </source>
</evidence>
<keyword evidence="14" id="KW-1185">Reference proteome</keyword>
<evidence type="ECO:0000256" key="4">
    <source>
        <dbReference type="ARBA" id="ARBA00022496"/>
    </source>
</evidence>
<dbReference type="PANTHER" id="PTHR32552:SF81">
    <property type="entry name" value="TONB-DEPENDENT OUTER MEMBRANE RECEPTOR"/>
    <property type="match status" value="1"/>
</dbReference>
<keyword evidence="5 11" id="KW-0812">Transmembrane</keyword>
<sequence>MTGLGCAAIALFPVIAEAQQPEDLSARQSVLEEIIVTARRRSETLQDVPGAVSAFSDTLIGDLQADDISGLQYAVPNLYLEEGDASNAVIFLRGVGQNDSLAFVESGVAVYVDDVFISRTQAAFLDLFDVERVEVLRGPQGTLYGRNSPGGAIKFISTAPPD</sequence>
<keyword evidence="8" id="KW-0798">TonB box</keyword>